<name>A0A7W5V3Q8_9ACTN</name>
<dbReference type="Proteomes" id="UP000579945">
    <property type="component" value="Unassembled WGS sequence"/>
</dbReference>
<reference evidence="2 3" key="1">
    <citation type="submission" date="2020-08" db="EMBL/GenBank/DDBJ databases">
        <title>Sequencing the genomes of 1000 actinobacteria strains.</title>
        <authorList>
            <person name="Klenk H.-P."/>
        </authorList>
    </citation>
    <scope>NUCLEOTIDE SEQUENCE [LARGE SCALE GENOMIC DNA]</scope>
    <source>
        <strain evidence="2 3">DSM 44320</strain>
    </source>
</reference>
<organism evidence="2 3">
    <name type="scientific">Nonomuraea dietziae</name>
    <dbReference type="NCBI Taxonomy" id="65515"/>
    <lineage>
        <taxon>Bacteria</taxon>
        <taxon>Bacillati</taxon>
        <taxon>Actinomycetota</taxon>
        <taxon>Actinomycetes</taxon>
        <taxon>Streptosporangiales</taxon>
        <taxon>Streptosporangiaceae</taxon>
        <taxon>Nonomuraea</taxon>
    </lineage>
</organism>
<protein>
    <submittedName>
        <fullName evidence="2">Uncharacterized protein YbjT (DUF2867 family)</fullName>
    </submittedName>
</protein>
<evidence type="ECO:0000313" key="3">
    <source>
        <dbReference type="Proteomes" id="UP000579945"/>
    </source>
</evidence>
<dbReference type="AlphaFoldDB" id="A0A7W5V3Q8"/>
<comment type="caution">
    <text evidence="2">The sequence shown here is derived from an EMBL/GenBank/DDBJ whole genome shotgun (WGS) entry which is preliminary data.</text>
</comment>
<proteinExistence type="predicted"/>
<evidence type="ECO:0000313" key="2">
    <source>
        <dbReference type="EMBL" id="MBB3729976.1"/>
    </source>
</evidence>
<dbReference type="Gene3D" id="3.90.25.10">
    <property type="entry name" value="UDP-galactose 4-epimerase, domain 1"/>
    <property type="match status" value="1"/>
</dbReference>
<accession>A0A7W5V3Q8</accession>
<dbReference type="Pfam" id="PF13460">
    <property type="entry name" value="NAD_binding_10"/>
    <property type="match status" value="1"/>
</dbReference>
<dbReference type="RefSeq" id="WP_183654003.1">
    <property type="nucleotide sequence ID" value="NZ_BAAAXX010000142.1"/>
</dbReference>
<sequence length="273" mass="29458">MTILVTGATGTVGRHVVEQLVERGERVRALTRNPGRASFPEGVEVVAGDLTVTASLTAAFEGVTAAHLINCGGDDLAVLQNGKEIVDLAVASGVRRVTVLSAWDDGPLEPAVQASSLEWTLVQPTEFMANALDWAQPIRESGEVREPFAATKTAMIHEADIAAVIVTALTEDGHAGESYWLTGPELLDIPEKLRLISEATGREIRLVELTREQARAEMLAAGASEEMIAFKFMVFGDLPWGPYTVMPTFEKVTGRPGRTFAQWATENADKFRA</sequence>
<evidence type="ECO:0000259" key="1">
    <source>
        <dbReference type="Pfam" id="PF13460"/>
    </source>
</evidence>
<dbReference type="GeneID" id="95392143"/>
<dbReference type="InterPro" id="IPR016040">
    <property type="entry name" value="NAD(P)-bd_dom"/>
</dbReference>
<dbReference type="PANTHER" id="PTHR43162">
    <property type="match status" value="1"/>
</dbReference>
<dbReference type="EMBL" id="JACIBV010000001">
    <property type="protein sequence ID" value="MBB3729976.1"/>
    <property type="molecule type" value="Genomic_DNA"/>
</dbReference>
<dbReference type="InterPro" id="IPR036291">
    <property type="entry name" value="NAD(P)-bd_dom_sf"/>
</dbReference>
<keyword evidence="3" id="KW-1185">Reference proteome</keyword>
<dbReference type="PANTHER" id="PTHR43162:SF1">
    <property type="entry name" value="PRESTALK A DIFFERENTIATION PROTEIN A"/>
    <property type="match status" value="1"/>
</dbReference>
<feature type="domain" description="NAD(P)-binding" evidence="1">
    <location>
        <begin position="7"/>
        <end position="103"/>
    </location>
</feature>
<gene>
    <name evidence="2" type="ORF">FHR33_005836</name>
</gene>
<dbReference type="SUPFAM" id="SSF51735">
    <property type="entry name" value="NAD(P)-binding Rossmann-fold domains"/>
    <property type="match status" value="1"/>
</dbReference>
<dbReference type="InterPro" id="IPR051604">
    <property type="entry name" value="Ergot_Alk_Oxidoreductase"/>
</dbReference>
<dbReference type="Gene3D" id="3.40.50.720">
    <property type="entry name" value="NAD(P)-binding Rossmann-like Domain"/>
    <property type="match status" value="1"/>
</dbReference>